<accession>A0ABW5D3E2</accession>
<protein>
    <submittedName>
        <fullName evidence="1">Uncharacterized protein</fullName>
    </submittedName>
</protein>
<evidence type="ECO:0000313" key="2">
    <source>
        <dbReference type="Proteomes" id="UP001597375"/>
    </source>
</evidence>
<name>A0ABW5D3E2_9BACT</name>
<gene>
    <name evidence="1" type="ORF">ACFSSA_02725</name>
</gene>
<comment type="caution">
    <text evidence="1">The sequence shown here is derived from an EMBL/GenBank/DDBJ whole genome shotgun (WGS) entry which is preliminary data.</text>
</comment>
<dbReference type="RefSeq" id="WP_386818235.1">
    <property type="nucleotide sequence ID" value="NZ_JBHUIT010000002.1"/>
</dbReference>
<reference evidence="2" key="1">
    <citation type="journal article" date="2019" name="Int. J. Syst. Evol. Microbiol.">
        <title>The Global Catalogue of Microorganisms (GCM) 10K type strain sequencing project: providing services to taxonomists for standard genome sequencing and annotation.</title>
        <authorList>
            <consortium name="The Broad Institute Genomics Platform"/>
            <consortium name="The Broad Institute Genome Sequencing Center for Infectious Disease"/>
            <person name="Wu L."/>
            <person name="Ma J."/>
        </authorList>
    </citation>
    <scope>NUCLEOTIDE SEQUENCE [LARGE SCALE GENOMIC DNA]</scope>
    <source>
        <strain evidence="2">CGMCC 4.7106</strain>
    </source>
</reference>
<sequence length="155" mass="17043">MLYAGLALLGLALLGGGGIYGYREYLRGKPSPIWVPLALRADLSMEDQNKLAETIEQELRKENILRQVAIDADLQKGFSLPDQEATVKELDKRLFVKVGSADTPDGLMPSINVGLNGTGHEKKVLEAGATRMIREVWKLIGMDPETGRPRKPSED</sequence>
<dbReference type="Proteomes" id="UP001597375">
    <property type="component" value="Unassembled WGS sequence"/>
</dbReference>
<organism evidence="1 2">
    <name type="scientific">Luteolibacter algae</name>
    <dbReference type="NCBI Taxonomy" id="454151"/>
    <lineage>
        <taxon>Bacteria</taxon>
        <taxon>Pseudomonadati</taxon>
        <taxon>Verrucomicrobiota</taxon>
        <taxon>Verrucomicrobiia</taxon>
        <taxon>Verrucomicrobiales</taxon>
        <taxon>Verrucomicrobiaceae</taxon>
        <taxon>Luteolibacter</taxon>
    </lineage>
</organism>
<proteinExistence type="predicted"/>
<keyword evidence="2" id="KW-1185">Reference proteome</keyword>
<evidence type="ECO:0000313" key="1">
    <source>
        <dbReference type="EMBL" id="MFD2255578.1"/>
    </source>
</evidence>
<dbReference type="EMBL" id="JBHUIT010000002">
    <property type="protein sequence ID" value="MFD2255578.1"/>
    <property type="molecule type" value="Genomic_DNA"/>
</dbReference>